<dbReference type="Proteomes" id="UP000029121">
    <property type="component" value="Unassembled WGS sequence"/>
</dbReference>
<organism evidence="1 2">
    <name type="scientific">Capsella rubella</name>
    <dbReference type="NCBI Taxonomy" id="81985"/>
    <lineage>
        <taxon>Eukaryota</taxon>
        <taxon>Viridiplantae</taxon>
        <taxon>Streptophyta</taxon>
        <taxon>Embryophyta</taxon>
        <taxon>Tracheophyta</taxon>
        <taxon>Spermatophyta</taxon>
        <taxon>Magnoliopsida</taxon>
        <taxon>eudicotyledons</taxon>
        <taxon>Gunneridae</taxon>
        <taxon>Pentapetalae</taxon>
        <taxon>rosids</taxon>
        <taxon>malvids</taxon>
        <taxon>Brassicales</taxon>
        <taxon>Brassicaceae</taxon>
        <taxon>Camelineae</taxon>
        <taxon>Capsella</taxon>
    </lineage>
</organism>
<protein>
    <submittedName>
        <fullName evidence="1">Uncharacterized protein</fullName>
    </submittedName>
</protein>
<name>R0HTL8_9BRAS</name>
<sequence length="32" mass="3707">MCKFGKHNLLIYLFSTLTKNHALTEARVVRDS</sequence>
<dbReference type="AlphaFoldDB" id="R0HTL8"/>
<evidence type="ECO:0000313" key="2">
    <source>
        <dbReference type="Proteomes" id="UP000029121"/>
    </source>
</evidence>
<proteinExistence type="predicted"/>
<feature type="non-terminal residue" evidence="1">
    <location>
        <position position="32"/>
    </location>
</feature>
<accession>R0HTL8</accession>
<dbReference type="EMBL" id="KB870807">
    <property type="protein sequence ID" value="EOA33179.1"/>
    <property type="molecule type" value="Genomic_DNA"/>
</dbReference>
<keyword evidence="2" id="KW-1185">Reference proteome</keyword>
<evidence type="ECO:0000313" key="1">
    <source>
        <dbReference type="EMBL" id="EOA33179.1"/>
    </source>
</evidence>
<reference evidence="2" key="1">
    <citation type="journal article" date="2013" name="Nat. Genet.">
        <title>The Capsella rubella genome and the genomic consequences of rapid mating system evolution.</title>
        <authorList>
            <person name="Slotte T."/>
            <person name="Hazzouri K.M."/>
            <person name="Agren J.A."/>
            <person name="Koenig D."/>
            <person name="Maumus F."/>
            <person name="Guo Y.L."/>
            <person name="Steige K."/>
            <person name="Platts A.E."/>
            <person name="Escobar J.S."/>
            <person name="Newman L.K."/>
            <person name="Wang W."/>
            <person name="Mandakova T."/>
            <person name="Vello E."/>
            <person name="Smith L.M."/>
            <person name="Henz S.R."/>
            <person name="Steffen J."/>
            <person name="Takuno S."/>
            <person name="Brandvain Y."/>
            <person name="Coop G."/>
            <person name="Andolfatto P."/>
            <person name="Hu T.T."/>
            <person name="Blanchette M."/>
            <person name="Clark R.M."/>
            <person name="Quesneville H."/>
            <person name="Nordborg M."/>
            <person name="Gaut B.S."/>
            <person name="Lysak M.A."/>
            <person name="Jenkins J."/>
            <person name="Grimwood J."/>
            <person name="Chapman J."/>
            <person name="Prochnik S."/>
            <person name="Shu S."/>
            <person name="Rokhsar D."/>
            <person name="Schmutz J."/>
            <person name="Weigel D."/>
            <person name="Wright S.I."/>
        </authorList>
    </citation>
    <scope>NUCLEOTIDE SEQUENCE [LARGE SCALE GENOMIC DNA]</scope>
    <source>
        <strain evidence="2">cv. Monte Gargano</strain>
    </source>
</reference>
<gene>
    <name evidence="1" type="ORF">CARUB_v100131681mg</name>
</gene>